<dbReference type="RefSeq" id="WP_033117754.1">
    <property type="nucleotide sequence ID" value="NZ_CGIH01000009.1"/>
</dbReference>
<evidence type="ECO:0000313" key="2">
    <source>
        <dbReference type="Proteomes" id="UP000045545"/>
    </source>
</evidence>
<dbReference type="OrthoDB" id="1734420at2"/>
<dbReference type="STRING" id="690567.615"/>
<protein>
    <submittedName>
        <fullName evidence="1">Uncharacterized</fullName>
    </submittedName>
</protein>
<dbReference type="EMBL" id="CGIH01000009">
    <property type="protein sequence ID" value="CFX15111.1"/>
    <property type="molecule type" value="Genomic_DNA"/>
</dbReference>
<accession>A0A0E3W2Q9</accession>
<reference evidence="1 2" key="1">
    <citation type="submission" date="2015-03" db="EMBL/GenBank/DDBJ databases">
        <authorList>
            <person name="Murphy D."/>
        </authorList>
    </citation>
    <scope>NUCLEOTIDE SEQUENCE [LARGE SCALE GENOMIC DNA]</scope>
    <source>
        <strain evidence="1 2">OL-4</strain>
    </source>
</reference>
<evidence type="ECO:0000313" key="1">
    <source>
        <dbReference type="EMBL" id="CFX15111.1"/>
    </source>
</evidence>
<dbReference type="Proteomes" id="UP000045545">
    <property type="component" value="Unassembled WGS sequence"/>
</dbReference>
<keyword evidence="2" id="KW-1185">Reference proteome</keyword>
<dbReference type="AlphaFoldDB" id="A0A0E3W2Q9"/>
<name>A0A0E3W2Q9_9FIRM</name>
<gene>
    <name evidence="1" type="ORF">615</name>
</gene>
<organism evidence="1 2">
    <name type="scientific">Syntrophomonas zehnderi OL-4</name>
    <dbReference type="NCBI Taxonomy" id="690567"/>
    <lineage>
        <taxon>Bacteria</taxon>
        <taxon>Bacillati</taxon>
        <taxon>Bacillota</taxon>
        <taxon>Clostridia</taxon>
        <taxon>Eubacteriales</taxon>
        <taxon>Syntrophomonadaceae</taxon>
        <taxon>Syntrophomonas</taxon>
    </lineage>
</organism>
<proteinExistence type="predicted"/>
<sequence>MNDSNKAKVGIHMKPDLIARVDAEYPLYDYPSRSAFVCAATEFYLGYLHSQSDADYMSKTTLAFLEDQVTKLDAKICRQLFRLCVELSMVAHVTATTVPGANEETLKRLRTKCVKDVKNTIGNIRYDSIYAHQHSLPSEDDYE</sequence>